<gene>
    <name evidence="1" type="ORF">PMPD1_2212</name>
</gene>
<organism evidence="1 2">
    <name type="scientific">Paramixta manurensis</name>
    <dbReference type="NCBI Taxonomy" id="2740817"/>
    <lineage>
        <taxon>Bacteria</taxon>
        <taxon>Pseudomonadati</taxon>
        <taxon>Pseudomonadota</taxon>
        <taxon>Gammaproteobacteria</taxon>
        <taxon>Enterobacterales</taxon>
        <taxon>Erwiniaceae</taxon>
        <taxon>Paramixta</taxon>
    </lineage>
</organism>
<dbReference type="KEGG" id="pmak:PMPD1_2212"/>
<name>A0A6M8UFC4_9GAMM</name>
<evidence type="ECO:0000313" key="1">
    <source>
        <dbReference type="EMBL" id="QKJ87157.1"/>
    </source>
</evidence>
<evidence type="ECO:0000313" key="2">
    <source>
        <dbReference type="Proteomes" id="UP000505325"/>
    </source>
</evidence>
<dbReference type="Proteomes" id="UP000505325">
    <property type="component" value="Chromosome"/>
</dbReference>
<accession>A0A6M8UFC4</accession>
<protein>
    <submittedName>
        <fullName evidence="1">DUF3289 family protein</fullName>
    </submittedName>
</protein>
<dbReference type="Pfam" id="PF11692">
    <property type="entry name" value="DUF3289"/>
    <property type="match status" value="1"/>
</dbReference>
<dbReference type="RefSeq" id="WP_173634119.1">
    <property type="nucleotide sequence ID" value="NZ_CP054212.1"/>
</dbReference>
<dbReference type="InterPro" id="IPR017483">
    <property type="entry name" value="CHP03034"/>
</dbReference>
<keyword evidence="2" id="KW-1185">Reference proteome</keyword>
<reference evidence="1 2" key="1">
    <citation type="submission" date="2020-06" db="EMBL/GenBank/DDBJ databases">
        <title>Genome sequence of Paramixta manurensis strain PD-1.</title>
        <authorList>
            <person name="Lee C.W."/>
            <person name="Kim J."/>
        </authorList>
    </citation>
    <scope>NUCLEOTIDE SEQUENCE [LARGE SCALE GENOMIC DNA]</scope>
    <source>
        <strain evidence="1 2">PD-1</strain>
    </source>
</reference>
<dbReference type="EMBL" id="CP054212">
    <property type="protein sequence ID" value="QKJ87157.1"/>
    <property type="molecule type" value="Genomic_DNA"/>
</dbReference>
<dbReference type="AlphaFoldDB" id="A0A6M8UFC4"/>
<proteinExistence type="predicted"/>
<dbReference type="NCBIfam" id="TIGR03034">
    <property type="entry name" value="YPO3983 family protein"/>
    <property type="match status" value="1"/>
</dbReference>
<sequence length="282" mass="33564">MAALRFPCTIFKTQKWMDDYGAKDMRCGDLTETELKRRYHLVDVSTRVDPYSLTKITPFRQPQSMFYGARGEGEKMTRRECARVLFDEFRHLSQSFTLYGPYKFLIEKMITHMQNSNGTAFRDMALDRALKEHIVRDSTKNSTRLLLKDSFDRNIDWVNNIYPAEKKGQLRDAILSGRLPKFDRLKDHFNGMGITVHDIWSMHITIKSLHIADNRYRAVIHYKVQDHFGLDSDDISNFKFYQFRFFRIWFVLQRYNQFGFKPFMVNMDVSIEITGERNENKK</sequence>